<dbReference type="PANTHER" id="PTHR33505:SF4">
    <property type="entry name" value="PROTEIN PREY, MITOCHONDRIAL"/>
    <property type="match status" value="1"/>
</dbReference>
<evidence type="ECO:0000313" key="3">
    <source>
        <dbReference type="EMBL" id="EME26521.1"/>
    </source>
</evidence>
<name>M2VTJ3_GALSU</name>
<dbReference type="EMBL" id="KB454547">
    <property type="protein sequence ID" value="EME26521.1"/>
    <property type="molecule type" value="Genomic_DNA"/>
</dbReference>
<dbReference type="RefSeq" id="XP_005703041.1">
    <property type="nucleotide sequence ID" value="XM_005702984.1"/>
</dbReference>
<dbReference type="KEGG" id="gsl:Gasu_58450"/>
<dbReference type="STRING" id="130081.M2VTJ3"/>
<reference evidence="4" key="1">
    <citation type="journal article" date="2013" name="Science">
        <title>Gene transfer from bacteria and archaea facilitated evolution of an extremophilic eukaryote.</title>
        <authorList>
            <person name="Schonknecht G."/>
            <person name="Chen W.H."/>
            <person name="Ternes C.M."/>
            <person name="Barbier G.G."/>
            <person name="Shrestha R.P."/>
            <person name="Stanke M."/>
            <person name="Brautigam A."/>
            <person name="Baker B.J."/>
            <person name="Banfield J.F."/>
            <person name="Garavito R.M."/>
            <person name="Carr K."/>
            <person name="Wilkerson C."/>
            <person name="Rensing S.A."/>
            <person name="Gagneul D."/>
            <person name="Dickenson N.E."/>
            <person name="Oesterhelt C."/>
            <person name="Lercher M.J."/>
            <person name="Weber A.P."/>
        </authorList>
    </citation>
    <scope>NUCLEOTIDE SEQUENCE [LARGE SCALE GENOMIC DNA]</scope>
    <source>
        <strain evidence="4">074W</strain>
    </source>
</reference>
<gene>
    <name evidence="3" type="ORF">Gasu_58450</name>
</gene>
<sequence length="126" mass="15180">MRLTFSIIVKKWWLRGRHLMLYRKCFKSNKYLKPLTSCVVLKVCFQQHISTHAILQERQQFREEWLKFLVCPVSKQPLRYDSKRNELVNDSLFIRYPIRDGIPLLTPWDGNKETEHRSTQSTERGV</sequence>
<dbReference type="InterPro" id="IPR005651">
    <property type="entry name" value="Trm112-like"/>
</dbReference>
<keyword evidence="4" id="KW-1185">Reference proteome</keyword>
<dbReference type="OrthoDB" id="1884515at2759"/>
<accession>M2VTJ3</accession>
<dbReference type="Gene3D" id="2.20.25.10">
    <property type="match status" value="1"/>
</dbReference>
<evidence type="ECO:0000256" key="2">
    <source>
        <dbReference type="ARBA" id="ARBA00040939"/>
    </source>
</evidence>
<dbReference type="PANTHER" id="PTHR33505">
    <property type="entry name" value="ZGC:162634"/>
    <property type="match status" value="1"/>
</dbReference>
<dbReference type="GeneID" id="17085490"/>
<organism evidence="3 4">
    <name type="scientific">Galdieria sulphuraria</name>
    <name type="common">Red alga</name>
    <dbReference type="NCBI Taxonomy" id="130081"/>
    <lineage>
        <taxon>Eukaryota</taxon>
        <taxon>Rhodophyta</taxon>
        <taxon>Bangiophyceae</taxon>
        <taxon>Galdieriales</taxon>
        <taxon>Galdieriaceae</taxon>
        <taxon>Galdieria</taxon>
    </lineage>
</organism>
<dbReference type="Gramene" id="EME26521">
    <property type="protein sequence ID" value="EME26521"/>
    <property type="gene ID" value="Gasu_58450"/>
</dbReference>
<dbReference type="AlphaFoldDB" id="M2VTJ3"/>
<evidence type="ECO:0000313" key="4">
    <source>
        <dbReference type="Proteomes" id="UP000030680"/>
    </source>
</evidence>
<protein>
    <recommendedName>
        <fullName evidence="2">Protein preY, mitochondrial</fullName>
    </recommendedName>
</protein>
<evidence type="ECO:0000256" key="1">
    <source>
        <dbReference type="ARBA" id="ARBA00038479"/>
    </source>
</evidence>
<dbReference type="eggNOG" id="ENOG502S9UK">
    <property type="taxonomic scope" value="Eukaryota"/>
</dbReference>
<proteinExistence type="inferred from homology"/>
<dbReference type="SUPFAM" id="SSF158997">
    <property type="entry name" value="Trm112p-like"/>
    <property type="match status" value="1"/>
</dbReference>
<comment type="similarity">
    <text evidence="1">Belongs to the PREY family.</text>
</comment>
<dbReference type="Pfam" id="PF03966">
    <property type="entry name" value="Trm112p"/>
    <property type="match status" value="1"/>
</dbReference>
<dbReference type="Proteomes" id="UP000030680">
    <property type="component" value="Unassembled WGS sequence"/>
</dbReference>